<feature type="domain" description="EAL" evidence="4">
    <location>
        <begin position="209"/>
        <end position="463"/>
    </location>
</feature>
<feature type="transmembrane region" description="Helical" evidence="3">
    <location>
        <begin position="67"/>
        <end position="88"/>
    </location>
</feature>
<evidence type="ECO:0000259" key="4">
    <source>
        <dbReference type="PROSITE" id="PS50883"/>
    </source>
</evidence>
<reference evidence="5 6" key="1">
    <citation type="journal article" date="2020" name="Microbiol. Resour. Announc.">
        <title>Complete genome sequence of Pseudomonas otitidis strain MrB4, isolated from Lake Biwa in Japan.</title>
        <authorList>
            <person name="Miyazaki K."/>
            <person name="Hase E."/>
            <person name="Maruya T."/>
        </authorList>
    </citation>
    <scope>NUCLEOTIDE SEQUENCE [LARGE SCALE GENOMIC DNA]</scope>
    <source>
        <strain evidence="5 6">MrB4</strain>
    </source>
</reference>
<dbReference type="PANTHER" id="PTHR33121">
    <property type="entry name" value="CYCLIC DI-GMP PHOSPHODIESTERASE PDEF"/>
    <property type="match status" value="1"/>
</dbReference>
<dbReference type="InterPro" id="IPR001633">
    <property type="entry name" value="EAL_dom"/>
</dbReference>
<dbReference type="PANTHER" id="PTHR33121:SF70">
    <property type="entry name" value="SIGNALING PROTEIN YKOW"/>
    <property type="match status" value="1"/>
</dbReference>
<dbReference type="Proteomes" id="UP000501237">
    <property type="component" value="Chromosome"/>
</dbReference>
<evidence type="ECO:0000256" key="1">
    <source>
        <dbReference type="ARBA" id="ARBA00012282"/>
    </source>
</evidence>
<dbReference type="InterPro" id="IPR050706">
    <property type="entry name" value="Cyclic-di-GMP_PDE-like"/>
</dbReference>
<keyword evidence="3" id="KW-0812">Transmembrane</keyword>
<evidence type="ECO:0000313" key="5">
    <source>
        <dbReference type="EMBL" id="BCA28964.1"/>
    </source>
</evidence>
<keyword evidence="3" id="KW-0472">Membrane</keyword>
<dbReference type="EMBL" id="AP022642">
    <property type="protein sequence ID" value="BCA28964.1"/>
    <property type="molecule type" value="Genomic_DNA"/>
</dbReference>
<evidence type="ECO:0000313" key="6">
    <source>
        <dbReference type="Proteomes" id="UP000501237"/>
    </source>
</evidence>
<dbReference type="KEGG" id="poj:PtoMrB4_29410"/>
<sequence>MNTDPPGIQPLMPASQPFFKRLKQLWLAHDLALIGQRRERRMRMLASLVMLVIGVLWGAVFAARSAWLIVAMDLLLVLCGLGVLALTLRNRARSANLLLFAVLVVVISISTLLLDEPSPAAPRASHLYLLPVSVAALMAFRDEPMWLRYGVSLFCLALFTAMASTSWSPGLGYGLPDELRVIGSWVQSIAAAVMLFLLLHILQTDAAERSELDRDLRTALREQQFVLHYQPQLDIQGRVLGAEVLIRWQHPQRGLLAPAEFIDHAEKTGLIIPIGQWVLHETCAQLAAWKAIPLFRELRLAVNISQNQFRQPTFVNDVLGLIQRSGIEARNLELELTETLIVQDMEDLSRKMTALVEHGVRFSLDDFGTGFSSLSHLKRLPLDKLKIDRSFVCDVLTDSSSETIVRTVIALGQSMGMSVIAEGVETQAQQRFLADSGCLQYQGYLFSRPLPLQAFQAFVSERAERQADAAG</sequence>
<feature type="transmembrane region" description="Helical" evidence="3">
    <location>
        <begin position="95"/>
        <end position="114"/>
    </location>
</feature>
<dbReference type="PROSITE" id="PS50883">
    <property type="entry name" value="EAL"/>
    <property type="match status" value="1"/>
</dbReference>
<evidence type="ECO:0000256" key="2">
    <source>
        <dbReference type="ARBA" id="ARBA00022636"/>
    </source>
</evidence>
<dbReference type="FunFam" id="3.20.20.450:FF:000001">
    <property type="entry name" value="Cyclic di-GMP phosphodiesterase yahA"/>
    <property type="match status" value="1"/>
</dbReference>
<dbReference type="EC" id="3.1.4.52" evidence="1"/>
<dbReference type="GO" id="GO:0071111">
    <property type="term" value="F:cyclic-guanylate-specific phosphodiesterase activity"/>
    <property type="evidence" value="ECO:0007669"/>
    <property type="project" value="UniProtKB-EC"/>
</dbReference>
<dbReference type="Gene3D" id="3.20.20.450">
    <property type="entry name" value="EAL domain"/>
    <property type="match status" value="1"/>
</dbReference>
<name>A0A679GSC1_9GAMM</name>
<feature type="transmembrane region" description="Helical" evidence="3">
    <location>
        <begin position="147"/>
        <end position="167"/>
    </location>
</feature>
<dbReference type="SUPFAM" id="SSF141868">
    <property type="entry name" value="EAL domain-like"/>
    <property type="match status" value="1"/>
</dbReference>
<organism evidence="5 6">
    <name type="scientific">Metapseudomonas otitidis</name>
    <dbReference type="NCBI Taxonomy" id="319939"/>
    <lineage>
        <taxon>Bacteria</taxon>
        <taxon>Pseudomonadati</taxon>
        <taxon>Pseudomonadota</taxon>
        <taxon>Gammaproteobacteria</taxon>
        <taxon>Pseudomonadales</taxon>
        <taxon>Pseudomonadaceae</taxon>
        <taxon>Metapseudomonas</taxon>
    </lineage>
</organism>
<dbReference type="Pfam" id="PF00563">
    <property type="entry name" value="EAL"/>
    <property type="match status" value="1"/>
</dbReference>
<dbReference type="InterPro" id="IPR035919">
    <property type="entry name" value="EAL_sf"/>
</dbReference>
<accession>A0A679GSC1</accession>
<dbReference type="CDD" id="cd01948">
    <property type="entry name" value="EAL"/>
    <property type="match status" value="1"/>
</dbReference>
<proteinExistence type="predicted"/>
<gene>
    <name evidence="5" type="primary">dos</name>
    <name evidence="5" type="ORF">PtoMrB4_29410</name>
</gene>
<dbReference type="AlphaFoldDB" id="A0A679GSC1"/>
<feature type="transmembrane region" description="Helical" evidence="3">
    <location>
        <begin position="120"/>
        <end position="140"/>
    </location>
</feature>
<evidence type="ECO:0000256" key="3">
    <source>
        <dbReference type="SAM" id="Phobius"/>
    </source>
</evidence>
<keyword evidence="2" id="KW-0973">c-di-GMP</keyword>
<protein>
    <recommendedName>
        <fullName evidence="1">cyclic-guanylate-specific phosphodiesterase</fullName>
        <ecNumber evidence="1">3.1.4.52</ecNumber>
    </recommendedName>
</protein>
<feature type="transmembrane region" description="Helical" evidence="3">
    <location>
        <begin position="44"/>
        <end position="61"/>
    </location>
</feature>
<dbReference type="SMART" id="SM00052">
    <property type="entry name" value="EAL"/>
    <property type="match status" value="1"/>
</dbReference>
<keyword evidence="3" id="KW-1133">Transmembrane helix</keyword>
<feature type="transmembrane region" description="Helical" evidence="3">
    <location>
        <begin position="179"/>
        <end position="202"/>
    </location>
</feature>